<organism evidence="1 2">
    <name type="scientific">Dovyalis caffra</name>
    <dbReference type="NCBI Taxonomy" id="77055"/>
    <lineage>
        <taxon>Eukaryota</taxon>
        <taxon>Viridiplantae</taxon>
        <taxon>Streptophyta</taxon>
        <taxon>Embryophyta</taxon>
        <taxon>Tracheophyta</taxon>
        <taxon>Spermatophyta</taxon>
        <taxon>Magnoliopsida</taxon>
        <taxon>eudicotyledons</taxon>
        <taxon>Gunneridae</taxon>
        <taxon>Pentapetalae</taxon>
        <taxon>rosids</taxon>
        <taxon>fabids</taxon>
        <taxon>Malpighiales</taxon>
        <taxon>Salicaceae</taxon>
        <taxon>Flacourtieae</taxon>
        <taxon>Dovyalis</taxon>
    </lineage>
</organism>
<dbReference type="EMBL" id="CAWUPB010001160">
    <property type="protein sequence ID" value="CAK7340446.1"/>
    <property type="molecule type" value="Genomic_DNA"/>
</dbReference>
<evidence type="ECO:0000313" key="2">
    <source>
        <dbReference type="Proteomes" id="UP001314170"/>
    </source>
</evidence>
<gene>
    <name evidence="1" type="ORF">DCAF_LOCUS15528</name>
</gene>
<dbReference type="AlphaFoldDB" id="A0AAV1RXC7"/>
<evidence type="ECO:0000313" key="1">
    <source>
        <dbReference type="EMBL" id="CAK7340446.1"/>
    </source>
</evidence>
<comment type="caution">
    <text evidence="1">The sequence shown here is derived from an EMBL/GenBank/DDBJ whole genome shotgun (WGS) entry which is preliminary data.</text>
</comment>
<sequence>MVFNLDLIVSGRGRWLKKEDQTVLNPNFTKEVADHKNLKVPQKTKEAGFGQYSPYIDDVGDAVEG</sequence>
<keyword evidence="2" id="KW-1185">Reference proteome</keyword>
<reference evidence="1 2" key="1">
    <citation type="submission" date="2024-01" db="EMBL/GenBank/DDBJ databases">
        <authorList>
            <person name="Waweru B."/>
        </authorList>
    </citation>
    <scope>NUCLEOTIDE SEQUENCE [LARGE SCALE GENOMIC DNA]</scope>
</reference>
<proteinExistence type="predicted"/>
<protein>
    <submittedName>
        <fullName evidence="1">Uncharacterized protein</fullName>
    </submittedName>
</protein>
<name>A0AAV1RXC7_9ROSI</name>
<accession>A0AAV1RXC7</accession>
<dbReference type="Proteomes" id="UP001314170">
    <property type="component" value="Unassembled WGS sequence"/>
</dbReference>